<dbReference type="RefSeq" id="WP_105911141.1">
    <property type="nucleotide sequence ID" value="NZ_NXGH01000004.1"/>
</dbReference>
<feature type="domain" description="Histidine kinase" evidence="16">
    <location>
        <begin position="277"/>
        <end position="488"/>
    </location>
</feature>
<dbReference type="SUPFAM" id="SSF47384">
    <property type="entry name" value="Homodimeric domain of signal transducing histidine kinase"/>
    <property type="match status" value="1"/>
</dbReference>
<keyword evidence="9" id="KW-0418">Kinase</keyword>
<gene>
    <name evidence="17" type="ORF">CJ671_02430</name>
</gene>
<organism evidence="17 18">
    <name type="scientific">Aliarcobacter cryaerophilus</name>
    <dbReference type="NCBI Taxonomy" id="28198"/>
    <lineage>
        <taxon>Bacteria</taxon>
        <taxon>Pseudomonadati</taxon>
        <taxon>Campylobacterota</taxon>
        <taxon>Epsilonproteobacteria</taxon>
        <taxon>Campylobacterales</taxon>
        <taxon>Arcobacteraceae</taxon>
        <taxon>Aliarcobacter</taxon>
    </lineage>
</organism>
<dbReference type="PROSITE" id="PS50109">
    <property type="entry name" value="HIS_KIN"/>
    <property type="match status" value="1"/>
</dbReference>
<dbReference type="OrthoDB" id="9805967at2"/>
<evidence type="ECO:0000256" key="15">
    <source>
        <dbReference type="SAM" id="Phobius"/>
    </source>
</evidence>
<dbReference type="InterPro" id="IPR003594">
    <property type="entry name" value="HATPase_dom"/>
</dbReference>
<dbReference type="EMBL" id="NXGH01000004">
    <property type="protein sequence ID" value="PRM90466.1"/>
    <property type="molecule type" value="Genomic_DNA"/>
</dbReference>
<comment type="catalytic activity">
    <reaction evidence="1">
        <text>ATP + protein L-histidine = ADP + protein N-phospho-L-histidine.</text>
        <dbReference type="EC" id="2.7.13.3"/>
    </reaction>
</comment>
<keyword evidence="14" id="KW-0175">Coiled coil</keyword>
<evidence type="ECO:0000259" key="16">
    <source>
        <dbReference type="PROSITE" id="PS50109"/>
    </source>
</evidence>
<dbReference type="Pfam" id="PF02518">
    <property type="entry name" value="HATPase_c"/>
    <property type="match status" value="1"/>
</dbReference>
<protein>
    <recommendedName>
        <fullName evidence="3">histidine kinase</fullName>
        <ecNumber evidence="3">2.7.13.3</ecNumber>
    </recommendedName>
</protein>
<evidence type="ECO:0000256" key="11">
    <source>
        <dbReference type="ARBA" id="ARBA00022989"/>
    </source>
</evidence>
<evidence type="ECO:0000256" key="6">
    <source>
        <dbReference type="ARBA" id="ARBA00022679"/>
    </source>
</evidence>
<keyword evidence="11 15" id="KW-1133">Transmembrane helix</keyword>
<evidence type="ECO:0000313" key="18">
    <source>
        <dbReference type="Proteomes" id="UP000238649"/>
    </source>
</evidence>
<keyword evidence="10 17" id="KW-0067">ATP-binding</keyword>
<dbReference type="InterPro" id="IPR003661">
    <property type="entry name" value="HisK_dim/P_dom"/>
</dbReference>
<dbReference type="InterPro" id="IPR005467">
    <property type="entry name" value="His_kinase_dom"/>
</dbReference>
<dbReference type="GO" id="GO:0005524">
    <property type="term" value="F:ATP binding"/>
    <property type="evidence" value="ECO:0007669"/>
    <property type="project" value="UniProtKB-KW"/>
</dbReference>
<evidence type="ECO:0000256" key="4">
    <source>
        <dbReference type="ARBA" id="ARBA00022475"/>
    </source>
</evidence>
<dbReference type="PANTHER" id="PTHR43065:SF10">
    <property type="entry name" value="PEROXIDE STRESS-ACTIVATED HISTIDINE KINASE MAK3"/>
    <property type="match status" value="1"/>
</dbReference>
<comment type="subcellular location">
    <subcellularLocation>
        <location evidence="2">Cell membrane</location>
        <topology evidence="2">Multi-pass membrane protein</topology>
    </subcellularLocation>
</comment>
<evidence type="ECO:0000256" key="10">
    <source>
        <dbReference type="ARBA" id="ARBA00022840"/>
    </source>
</evidence>
<dbReference type="AlphaFoldDB" id="A0A2S9SV35"/>
<dbReference type="InterPro" id="IPR033480">
    <property type="entry name" value="sCache_2"/>
</dbReference>
<name>A0A2S9SV35_9BACT</name>
<feature type="transmembrane region" description="Helical" evidence="15">
    <location>
        <begin position="12"/>
        <end position="33"/>
    </location>
</feature>
<keyword evidence="6" id="KW-0808">Transferase</keyword>
<evidence type="ECO:0000256" key="5">
    <source>
        <dbReference type="ARBA" id="ARBA00022553"/>
    </source>
</evidence>
<dbReference type="InterPro" id="IPR036097">
    <property type="entry name" value="HisK_dim/P_sf"/>
</dbReference>
<evidence type="ECO:0000256" key="12">
    <source>
        <dbReference type="ARBA" id="ARBA00023012"/>
    </source>
</evidence>
<evidence type="ECO:0000256" key="9">
    <source>
        <dbReference type="ARBA" id="ARBA00022777"/>
    </source>
</evidence>
<feature type="transmembrane region" description="Helical" evidence="15">
    <location>
        <begin position="221"/>
        <end position="242"/>
    </location>
</feature>
<dbReference type="SUPFAM" id="SSF55874">
    <property type="entry name" value="ATPase domain of HSP90 chaperone/DNA topoisomerase II/histidine kinase"/>
    <property type="match status" value="1"/>
</dbReference>
<dbReference type="PRINTS" id="PR00344">
    <property type="entry name" value="BCTRLSENSOR"/>
</dbReference>
<proteinExistence type="predicted"/>
<reference evidence="17 18" key="1">
    <citation type="submission" date="2017-09" db="EMBL/GenBank/DDBJ databases">
        <title>Reassesment of A. cryaerophilus.</title>
        <authorList>
            <person name="Perez-Cataluna A."/>
            <person name="Collado L."/>
            <person name="Salgado O."/>
            <person name="Lefinanco V."/>
            <person name="Figueras M.J."/>
        </authorList>
    </citation>
    <scope>NUCLEOTIDE SEQUENCE [LARGE SCALE GENOMIC DNA]</scope>
    <source>
        <strain evidence="17 18">LMG 9871</strain>
    </source>
</reference>
<dbReference type="SMART" id="SM01049">
    <property type="entry name" value="Cache_2"/>
    <property type="match status" value="1"/>
</dbReference>
<dbReference type="PANTHER" id="PTHR43065">
    <property type="entry name" value="SENSOR HISTIDINE KINASE"/>
    <property type="match status" value="1"/>
</dbReference>
<dbReference type="Gene3D" id="3.30.450.20">
    <property type="entry name" value="PAS domain"/>
    <property type="match status" value="1"/>
</dbReference>
<evidence type="ECO:0000256" key="14">
    <source>
        <dbReference type="SAM" id="Coils"/>
    </source>
</evidence>
<keyword evidence="5" id="KW-0597">Phosphoprotein</keyword>
<evidence type="ECO:0000313" key="17">
    <source>
        <dbReference type="EMBL" id="PRM90466.1"/>
    </source>
</evidence>
<sequence length="488" mass="57462">MNNNIEKNLLKTILFIFIAISSSMILAISFFYVKNTQDNFEKQLLKYKSDYYIEIEDALKMKITMVMDILDYNVKNLNLSQEDIKKYTINFLNNLTFDENNSNYIFVYEVLNFEGGDDFAKMLVNPNRPDLFGKHISTNEEDGDGKKFREEFLENIKKYGESYTKYSYKKPDSKELKYKLSYFKYYPNFNWIIAAGVYIDDIENELKIKKDELKEEIRKQILQNIILFLIFLIIAIFTLALISNKIYKILKNYKQKVVENEKELKILNKSLEEMISNIAHQWRQPLTELSSILMFIKLKFDTKTLDTKIMENKIEDATQVLEYMSHTIDDFRGFFSPTKEKERFYLYELIENILLISSNMFKNNNIEIVCNIDKNLILNNYLNELQQVVLNILKNAKDALVENNIKDPYIKIEAKLDEKNIYLSITDNAGGITTEPINKIFEAYFTTKDQSKGMGIGLYMSKMILEKSMKGKLFVENVKKGARFTIKL</sequence>
<accession>A0A2S9SV35</accession>
<dbReference type="SMART" id="SM00387">
    <property type="entry name" value="HATPase_c"/>
    <property type="match status" value="1"/>
</dbReference>
<dbReference type="Gene3D" id="1.10.287.130">
    <property type="match status" value="1"/>
</dbReference>
<comment type="caution">
    <text evidence="17">The sequence shown here is derived from an EMBL/GenBank/DDBJ whole genome shotgun (WGS) entry which is preliminary data.</text>
</comment>
<dbReference type="Pfam" id="PF17200">
    <property type="entry name" value="sCache_2"/>
    <property type="match status" value="1"/>
</dbReference>
<keyword evidence="8" id="KW-0547">Nucleotide-binding</keyword>
<dbReference type="GO" id="GO:0005886">
    <property type="term" value="C:plasma membrane"/>
    <property type="evidence" value="ECO:0007669"/>
    <property type="project" value="UniProtKB-SubCell"/>
</dbReference>
<dbReference type="Gene3D" id="3.30.565.10">
    <property type="entry name" value="Histidine kinase-like ATPase, C-terminal domain"/>
    <property type="match status" value="1"/>
</dbReference>
<keyword evidence="12" id="KW-0902">Two-component regulatory system</keyword>
<evidence type="ECO:0000256" key="3">
    <source>
        <dbReference type="ARBA" id="ARBA00012438"/>
    </source>
</evidence>
<keyword evidence="7 15" id="KW-0812">Transmembrane</keyword>
<dbReference type="Proteomes" id="UP000238649">
    <property type="component" value="Unassembled WGS sequence"/>
</dbReference>
<dbReference type="CDD" id="cd00082">
    <property type="entry name" value="HisKA"/>
    <property type="match status" value="1"/>
</dbReference>
<evidence type="ECO:0000256" key="7">
    <source>
        <dbReference type="ARBA" id="ARBA00022692"/>
    </source>
</evidence>
<keyword evidence="4" id="KW-1003">Cell membrane</keyword>
<dbReference type="InterPro" id="IPR036890">
    <property type="entry name" value="HATPase_C_sf"/>
</dbReference>
<dbReference type="InterPro" id="IPR004358">
    <property type="entry name" value="Sig_transdc_His_kin-like_C"/>
</dbReference>
<keyword evidence="13 15" id="KW-0472">Membrane</keyword>
<dbReference type="GO" id="GO:0000155">
    <property type="term" value="F:phosphorelay sensor kinase activity"/>
    <property type="evidence" value="ECO:0007669"/>
    <property type="project" value="InterPro"/>
</dbReference>
<evidence type="ECO:0000256" key="2">
    <source>
        <dbReference type="ARBA" id="ARBA00004651"/>
    </source>
</evidence>
<evidence type="ECO:0000256" key="1">
    <source>
        <dbReference type="ARBA" id="ARBA00000085"/>
    </source>
</evidence>
<evidence type="ECO:0000256" key="13">
    <source>
        <dbReference type="ARBA" id="ARBA00023136"/>
    </source>
</evidence>
<dbReference type="EC" id="2.7.13.3" evidence="3"/>
<evidence type="ECO:0000256" key="8">
    <source>
        <dbReference type="ARBA" id="ARBA00022741"/>
    </source>
</evidence>
<feature type="coiled-coil region" evidence="14">
    <location>
        <begin position="250"/>
        <end position="277"/>
    </location>
</feature>